<organism evidence="1 2">
    <name type="scientific">Aspergillus kawachii</name>
    <name type="common">White koji mold</name>
    <name type="synonym">Aspergillus awamori var. kawachi</name>
    <dbReference type="NCBI Taxonomy" id="1069201"/>
    <lineage>
        <taxon>Eukaryota</taxon>
        <taxon>Fungi</taxon>
        <taxon>Dikarya</taxon>
        <taxon>Ascomycota</taxon>
        <taxon>Pezizomycotina</taxon>
        <taxon>Eurotiomycetes</taxon>
        <taxon>Eurotiomycetidae</taxon>
        <taxon>Eurotiales</taxon>
        <taxon>Aspergillaceae</taxon>
        <taxon>Aspergillus</taxon>
        <taxon>Aspergillus subgen. Circumdati</taxon>
    </lineage>
</organism>
<sequence length="116" mass="13238">MECFRQIARLVKSPFRREKQQKVLEIGPPTDFRKEELPAFFSDDESVPSYPDYSAPHLTICSAATLHSRGSTLEKEKEAAATAMERQPSTRDKIKTHVRRLSVRVARPVSDAHDEQ</sequence>
<dbReference type="AlphaFoldDB" id="A0A146FTC7"/>
<accession>A0A146FTC7</accession>
<dbReference type="EMBL" id="BCWF01000027">
    <property type="protein sequence ID" value="GAT29030.1"/>
    <property type="molecule type" value="Genomic_DNA"/>
</dbReference>
<proteinExistence type="predicted"/>
<evidence type="ECO:0000313" key="2">
    <source>
        <dbReference type="Proteomes" id="UP000075230"/>
    </source>
</evidence>
<evidence type="ECO:0000313" key="1">
    <source>
        <dbReference type="EMBL" id="GAT29030.1"/>
    </source>
</evidence>
<reference evidence="2" key="2">
    <citation type="submission" date="2016-02" db="EMBL/GenBank/DDBJ databases">
        <title>Genome sequencing of Aspergillus luchuensis NBRC 4314.</title>
        <authorList>
            <person name="Yamada O."/>
        </authorList>
    </citation>
    <scope>NUCLEOTIDE SEQUENCE [LARGE SCALE GENOMIC DNA]</scope>
    <source>
        <strain evidence="2">RIB 2604</strain>
    </source>
</reference>
<comment type="caution">
    <text evidence="1">The sequence shown here is derived from an EMBL/GenBank/DDBJ whole genome shotgun (WGS) entry which is preliminary data.</text>
</comment>
<protein>
    <submittedName>
        <fullName evidence="1">Uncharacterized protein</fullName>
    </submittedName>
</protein>
<reference evidence="1 2" key="1">
    <citation type="journal article" date="2016" name="DNA Res.">
        <title>Genome sequence of Aspergillus luchuensis NBRC 4314.</title>
        <authorList>
            <person name="Yamada O."/>
            <person name="Machida M."/>
            <person name="Hosoyama A."/>
            <person name="Goto M."/>
            <person name="Takahashi T."/>
            <person name="Futagami T."/>
            <person name="Yamagata Y."/>
            <person name="Takeuchi M."/>
            <person name="Kobayashi T."/>
            <person name="Koike H."/>
            <person name="Abe K."/>
            <person name="Asai K."/>
            <person name="Arita M."/>
            <person name="Fujita N."/>
            <person name="Fukuda K."/>
            <person name="Higa K."/>
            <person name="Horikawa H."/>
            <person name="Ishikawa T."/>
            <person name="Jinno K."/>
            <person name="Kato Y."/>
            <person name="Kirimura K."/>
            <person name="Mizutani O."/>
            <person name="Nakasone K."/>
            <person name="Sano M."/>
            <person name="Shiraishi Y."/>
            <person name="Tsukahara M."/>
            <person name="Gomi K."/>
        </authorList>
    </citation>
    <scope>NUCLEOTIDE SEQUENCE [LARGE SCALE GENOMIC DNA]</scope>
    <source>
        <strain evidence="1 2">RIB 2604</strain>
    </source>
</reference>
<dbReference type="Proteomes" id="UP000075230">
    <property type="component" value="Unassembled WGS sequence"/>
</dbReference>
<gene>
    <name evidence="1" type="ORF">RIB2604_02800010</name>
</gene>
<dbReference type="VEuPathDB" id="FungiDB:ASPFODRAFT_207590"/>
<name>A0A146FTC7_ASPKA</name>